<proteinExistence type="predicted"/>
<sequence>MREVETGAPPTLAAAAAETRYPNKVLALRDMEKCDCGKTTCKTYDNPTATYILPGYRNSSSALRAINLIQTTNARRDDHENVVVALPGMNVNKLLQSLEVPWGIQDREKDGYLAGQLAVGKVGGAYLERTTVVETFGDPLNKRPVDVALRFASGKFVAFVPSRALSRPKEQMPPRRLRRQLLRTMDKTCEARSTITFIVEYFRRPKLINIIARRLSFAAGLSRRFPKVEILVNNDGLTDRDAWAHQLLLATKRSGVSAAIFHSGNIHEVRAYNRMARAATGSHIVFMQDDDVPPPPPVLRHVLGQITHLLCTRQYRGLALVGGLSGTIEGGPYTGKYSTRPGRRPIPPNFKDKTGRKFMYAPLVNMGPFAVDRSIFLKVGMFHQGYSCRGEPGIQFDFEFSLRLWKLGYRAGIMDFKMGYQASGQASGTRANRFMYHKRKRIDTRNQAFYSRMYSGFYKIQGDYHTRRGTNNPTGVQKLATDANRELLRRIG</sequence>
<protein>
    <submittedName>
        <fullName evidence="1">Uncharacterized protein</fullName>
    </submittedName>
</protein>
<dbReference type="OrthoDB" id="2918at2759"/>
<comment type="caution">
    <text evidence="1">The sequence shown here is derived from an EMBL/GenBank/DDBJ whole genome shotgun (WGS) entry which is preliminary data.</text>
</comment>
<keyword evidence="2" id="KW-1185">Reference proteome</keyword>
<dbReference type="SUPFAM" id="SSF53448">
    <property type="entry name" value="Nucleotide-diphospho-sugar transferases"/>
    <property type="match status" value="1"/>
</dbReference>
<reference evidence="1" key="1">
    <citation type="submission" date="2020-10" db="EMBL/GenBank/DDBJ databases">
        <title>Unveiling of a novel bifunctional photoreceptor, Dualchrome1, isolated from a cosmopolitan green alga.</title>
        <authorList>
            <person name="Suzuki S."/>
            <person name="Kawachi M."/>
        </authorList>
    </citation>
    <scope>NUCLEOTIDE SEQUENCE</scope>
    <source>
        <strain evidence="1">NIES 2893</strain>
    </source>
</reference>
<evidence type="ECO:0000313" key="2">
    <source>
        <dbReference type="Proteomes" id="UP000660262"/>
    </source>
</evidence>
<dbReference type="EMBL" id="BNJQ01000010">
    <property type="protein sequence ID" value="GHP05656.1"/>
    <property type="molecule type" value="Genomic_DNA"/>
</dbReference>
<dbReference type="InterPro" id="IPR029044">
    <property type="entry name" value="Nucleotide-diphossugar_trans"/>
</dbReference>
<accession>A0A830HE34</accession>
<dbReference type="Gene3D" id="3.90.550.10">
    <property type="entry name" value="Spore Coat Polysaccharide Biosynthesis Protein SpsA, Chain A"/>
    <property type="match status" value="1"/>
</dbReference>
<dbReference type="PANTHER" id="PTHR22916:SF3">
    <property type="entry name" value="UDP-GLCNAC:BETAGAL BETA-1,3-N-ACETYLGLUCOSAMINYLTRANSFERASE-LIKE PROTEIN 1"/>
    <property type="match status" value="1"/>
</dbReference>
<name>A0A830HE34_9CHLO</name>
<dbReference type="PANTHER" id="PTHR22916">
    <property type="entry name" value="GLYCOSYLTRANSFERASE"/>
    <property type="match status" value="1"/>
</dbReference>
<organism evidence="1 2">
    <name type="scientific">Pycnococcus provasolii</name>
    <dbReference type="NCBI Taxonomy" id="41880"/>
    <lineage>
        <taxon>Eukaryota</taxon>
        <taxon>Viridiplantae</taxon>
        <taxon>Chlorophyta</taxon>
        <taxon>Pseudoscourfieldiophyceae</taxon>
        <taxon>Pseudoscourfieldiales</taxon>
        <taxon>Pycnococcaceae</taxon>
        <taxon>Pycnococcus</taxon>
    </lineage>
</organism>
<dbReference type="GO" id="GO:0016757">
    <property type="term" value="F:glycosyltransferase activity"/>
    <property type="evidence" value="ECO:0007669"/>
    <property type="project" value="UniProtKB-ARBA"/>
</dbReference>
<dbReference type="AlphaFoldDB" id="A0A830HE34"/>
<dbReference type="Proteomes" id="UP000660262">
    <property type="component" value="Unassembled WGS sequence"/>
</dbReference>
<gene>
    <name evidence="1" type="ORF">PPROV_000440600</name>
</gene>
<evidence type="ECO:0000313" key="1">
    <source>
        <dbReference type="EMBL" id="GHP05656.1"/>
    </source>
</evidence>